<dbReference type="CDD" id="cd03257">
    <property type="entry name" value="ABC_NikE_OppD_transporters"/>
    <property type="match status" value="1"/>
</dbReference>
<dbReference type="PROSITE" id="PS00211">
    <property type="entry name" value="ABC_TRANSPORTER_1"/>
    <property type="match status" value="1"/>
</dbReference>
<gene>
    <name evidence="6" type="ORF">NM222_03015</name>
</gene>
<feature type="domain" description="ABC transporter" evidence="5">
    <location>
        <begin position="2"/>
        <end position="248"/>
    </location>
</feature>
<keyword evidence="4 6" id="KW-0067">ATP-binding</keyword>
<dbReference type="Gene3D" id="3.40.50.300">
    <property type="entry name" value="P-loop containing nucleotide triphosphate hydrolases"/>
    <property type="match status" value="1"/>
</dbReference>
<evidence type="ECO:0000313" key="6">
    <source>
        <dbReference type="EMBL" id="WBB31464.1"/>
    </source>
</evidence>
<organism evidence="6 7">
    <name type="scientific">Parvimonas micra</name>
    <dbReference type="NCBI Taxonomy" id="33033"/>
    <lineage>
        <taxon>Bacteria</taxon>
        <taxon>Bacillati</taxon>
        <taxon>Bacillota</taxon>
        <taxon>Tissierellia</taxon>
        <taxon>Tissierellales</taxon>
        <taxon>Peptoniphilaceae</taxon>
        <taxon>Parvimonas</taxon>
    </lineage>
</organism>
<keyword evidence="3" id="KW-0547">Nucleotide-binding</keyword>
<dbReference type="PANTHER" id="PTHR43776">
    <property type="entry name" value="TRANSPORT ATP-BINDING PROTEIN"/>
    <property type="match status" value="1"/>
</dbReference>
<dbReference type="PROSITE" id="PS50893">
    <property type="entry name" value="ABC_TRANSPORTER_2"/>
    <property type="match status" value="1"/>
</dbReference>
<evidence type="ECO:0000256" key="2">
    <source>
        <dbReference type="ARBA" id="ARBA00022448"/>
    </source>
</evidence>
<evidence type="ECO:0000256" key="1">
    <source>
        <dbReference type="ARBA" id="ARBA00005417"/>
    </source>
</evidence>
<reference evidence="6" key="1">
    <citation type="submission" date="2022-07" db="EMBL/GenBank/DDBJ databases">
        <title>Parvimonas micra travels from the subgingival sulcus of the human oral cavity to the colorectal adenocarcinoma.</title>
        <authorList>
            <person name="Conde-Perez K."/>
            <person name="Buetas E."/>
            <person name="Aja-Macaya P."/>
            <person name="Martin-De Arribas E."/>
            <person name="Iglesias-Corras I."/>
            <person name="Trigo-Tasende N."/>
            <person name="Nasser-Ali M."/>
            <person name="Estevez L.S."/>
            <person name="Rumbo-Feal S."/>
            <person name="Otero-Alen B."/>
            <person name="Noguera J.F."/>
            <person name="Concha A."/>
            <person name="Pardinas-Lopez S."/>
            <person name="Carda-Dieguez M."/>
            <person name="Gomez-Randulfe I."/>
            <person name="Martinez-Lago N."/>
            <person name="Ladra S."/>
            <person name="Aparicio L.A."/>
            <person name="Bou G."/>
            <person name="Mira A."/>
            <person name="Vallejo J.A."/>
            <person name="Poza M."/>
        </authorList>
    </citation>
    <scope>NUCLEOTIDE SEQUENCE</scope>
    <source>
        <strain evidence="6">PM102KC-G-1</strain>
    </source>
</reference>
<evidence type="ECO:0000256" key="4">
    <source>
        <dbReference type="ARBA" id="ARBA00022840"/>
    </source>
</evidence>
<dbReference type="InterPro" id="IPR003593">
    <property type="entry name" value="AAA+_ATPase"/>
</dbReference>
<dbReference type="GO" id="GO:0055085">
    <property type="term" value="P:transmembrane transport"/>
    <property type="evidence" value="ECO:0007669"/>
    <property type="project" value="UniProtKB-ARBA"/>
</dbReference>
<dbReference type="InterPro" id="IPR003439">
    <property type="entry name" value="ABC_transporter-like_ATP-bd"/>
</dbReference>
<dbReference type="GO" id="GO:0016887">
    <property type="term" value="F:ATP hydrolysis activity"/>
    <property type="evidence" value="ECO:0007669"/>
    <property type="project" value="InterPro"/>
</dbReference>
<dbReference type="AlphaFoldDB" id="A0AAX3K8C6"/>
<dbReference type="SUPFAM" id="SSF52540">
    <property type="entry name" value="P-loop containing nucleoside triphosphate hydrolases"/>
    <property type="match status" value="1"/>
</dbReference>
<dbReference type="Proteomes" id="UP001210690">
    <property type="component" value="Chromosome"/>
</dbReference>
<protein>
    <submittedName>
        <fullName evidence="6">Dipeptide/oligopeptide/nickel ABC transporter ATP-binding protein</fullName>
    </submittedName>
</protein>
<dbReference type="GO" id="GO:0005524">
    <property type="term" value="F:ATP binding"/>
    <property type="evidence" value="ECO:0007669"/>
    <property type="project" value="UniProtKB-KW"/>
</dbReference>
<sequence length="259" mass="29004">MIVVEHLSRKYPCLGANKKDFISVNDVSFSLLPNTSYALVGESGSGKSTLSMMLSAIIPPSNGTIHFNNKNIWSMTKEEILIMRKNVQLVLQDSSGALDPRKTIIDSLYEPLHKLCNLTKSEIYSTIISTLVKMELPESVLSKYPHELSGGQQSRVCIARAICVEPKYIIFDESVSGLDATVRKKILDLLIEIRKQRKITYLFITHDIDVALYMASHIFVMKGGKIIEEISNATSYDSFHGEYSRELIASLPPDTPYGR</sequence>
<evidence type="ECO:0000259" key="5">
    <source>
        <dbReference type="PROSITE" id="PS50893"/>
    </source>
</evidence>
<dbReference type="SMART" id="SM00382">
    <property type="entry name" value="AAA"/>
    <property type="match status" value="1"/>
</dbReference>
<dbReference type="InterPro" id="IPR050319">
    <property type="entry name" value="ABC_transp_ATP-bind"/>
</dbReference>
<dbReference type="PANTHER" id="PTHR43776:SF7">
    <property type="entry name" value="D,D-DIPEPTIDE TRANSPORT ATP-BINDING PROTEIN DDPF-RELATED"/>
    <property type="match status" value="1"/>
</dbReference>
<accession>A0AAX3K8C6</accession>
<evidence type="ECO:0000256" key="3">
    <source>
        <dbReference type="ARBA" id="ARBA00022741"/>
    </source>
</evidence>
<keyword evidence="2" id="KW-0813">Transport</keyword>
<dbReference type="InterPro" id="IPR017871">
    <property type="entry name" value="ABC_transporter-like_CS"/>
</dbReference>
<evidence type="ECO:0000313" key="7">
    <source>
        <dbReference type="Proteomes" id="UP001210690"/>
    </source>
</evidence>
<proteinExistence type="inferred from homology"/>
<dbReference type="RefSeq" id="WP_021676602.1">
    <property type="nucleotide sequence ID" value="NZ_CP101412.1"/>
</dbReference>
<comment type="similarity">
    <text evidence="1">Belongs to the ABC transporter superfamily.</text>
</comment>
<dbReference type="InterPro" id="IPR027417">
    <property type="entry name" value="P-loop_NTPase"/>
</dbReference>
<name>A0AAX3K8C6_9FIRM</name>
<dbReference type="EMBL" id="CP101412">
    <property type="protein sequence ID" value="WBB31464.1"/>
    <property type="molecule type" value="Genomic_DNA"/>
</dbReference>
<dbReference type="Pfam" id="PF00005">
    <property type="entry name" value="ABC_tran"/>
    <property type="match status" value="1"/>
</dbReference>